<dbReference type="Proteomes" id="UP001595843">
    <property type="component" value="Unassembled WGS sequence"/>
</dbReference>
<proteinExistence type="predicted"/>
<comment type="caution">
    <text evidence="1">The sequence shown here is derived from an EMBL/GenBank/DDBJ whole genome shotgun (WGS) entry which is preliminary data.</text>
</comment>
<keyword evidence="2" id="KW-1185">Reference proteome</keyword>
<dbReference type="InterPro" id="IPR036491">
    <property type="entry name" value="YugN-like_sf"/>
</dbReference>
<evidence type="ECO:0000313" key="2">
    <source>
        <dbReference type="Proteomes" id="UP001595843"/>
    </source>
</evidence>
<dbReference type="InterPro" id="IPR014967">
    <property type="entry name" value="Uncharacterised_YugN-like"/>
</dbReference>
<dbReference type="SUPFAM" id="SSF160755">
    <property type="entry name" value="YugN-like"/>
    <property type="match status" value="1"/>
</dbReference>
<name>A0ABV8JFN7_9BACL</name>
<dbReference type="EMBL" id="JBHSAP010000009">
    <property type="protein sequence ID" value="MFC4077175.1"/>
    <property type="molecule type" value="Genomic_DNA"/>
</dbReference>
<dbReference type="Gene3D" id="3.30.310.100">
    <property type="entry name" value="YugN-like"/>
    <property type="match status" value="1"/>
</dbReference>
<sequence length="142" mass="16253">MIQVSSSLENLEGSFVEIDRLMNETGFILGGGYEYDHGYYDKPLDWEENKEHRAYLRVPVTAVEGSIGTRKATLRIGRPFVLKHQYQTKSDDHAGVGLVSGSFNQFAEPADKDDQVEQKWLERAQSELRQLEGQFQGKMQKR</sequence>
<evidence type="ECO:0000313" key="1">
    <source>
        <dbReference type="EMBL" id="MFC4077175.1"/>
    </source>
</evidence>
<accession>A0ABV8JFN7</accession>
<dbReference type="Pfam" id="PF08868">
    <property type="entry name" value="YugN"/>
    <property type="match status" value="1"/>
</dbReference>
<organism evidence="1 2">
    <name type="scientific">Salinithrix halophila</name>
    <dbReference type="NCBI Taxonomy" id="1485204"/>
    <lineage>
        <taxon>Bacteria</taxon>
        <taxon>Bacillati</taxon>
        <taxon>Bacillota</taxon>
        <taxon>Bacilli</taxon>
        <taxon>Bacillales</taxon>
        <taxon>Thermoactinomycetaceae</taxon>
        <taxon>Salinithrix</taxon>
    </lineage>
</organism>
<reference evidence="2" key="1">
    <citation type="journal article" date="2019" name="Int. J. Syst. Evol. Microbiol.">
        <title>The Global Catalogue of Microorganisms (GCM) 10K type strain sequencing project: providing services to taxonomists for standard genome sequencing and annotation.</title>
        <authorList>
            <consortium name="The Broad Institute Genomics Platform"/>
            <consortium name="The Broad Institute Genome Sequencing Center for Infectious Disease"/>
            <person name="Wu L."/>
            <person name="Ma J."/>
        </authorList>
    </citation>
    <scope>NUCLEOTIDE SEQUENCE [LARGE SCALE GENOMIC DNA]</scope>
    <source>
        <strain evidence="2">IBRC-M 10813</strain>
    </source>
</reference>
<gene>
    <name evidence="1" type="ORF">ACFOUO_10175</name>
</gene>
<protein>
    <submittedName>
        <fullName evidence="1">YugN family protein</fullName>
    </submittedName>
</protein>
<dbReference type="RefSeq" id="WP_380704762.1">
    <property type="nucleotide sequence ID" value="NZ_JBHSAP010000009.1"/>
</dbReference>